<dbReference type="Gene3D" id="3.90.20.20">
    <property type="match status" value="1"/>
</dbReference>
<dbReference type="InterPro" id="IPR000740">
    <property type="entry name" value="GrpE"/>
</dbReference>
<comment type="subunit">
    <text evidence="3">Homodimer.</text>
</comment>
<feature type="compositionally biased region" description="Basic and acidic residues" evidence="5">
    <location>
        <begin position="20"/>
        <end position="48"/>
    </location>
</feature>
<proteinExistence type="inferred from homology"/>
<dbReference type="InterPro" id="IPR009012">
    <property type="entry name" value="GrpE_head"/>
</dbReference>
<dbReference type="GO" id="GO:0000774">
    <property type="term" value="F:adenyl-nucleotide exchange factor activity"/>
    <property type="evidence" value="ECO:0007669"/>
    <property type="project" value="InterPro"/>
</dbReference>
<comment type="similarity">
    <text evidence="1 3 4">Belongs to the GrpE family.</text>
</comment>
<protein>
    <recommendedName>
        <fullName evidence="3">Protein GrpE</fullName>
    </recommendedName>
    <alternativeName>
        <fullName evidence="3">HSP-70 cofactor</fullName>
    </alternativeName>
</protein>
<evidence type="ECO:0000256" key="5">
    <source>
        <dbReference type="SAM" id="MobiDB-lite"/>
    </source>
</evidence>
<dbReference type="PRINTS" id="PR00773">
    <property type="entry name" value="GRPEPROTEIN"/>
</dbReference>
<dbReference type="RefSeq" id="WP_106625131.1">
    <property type="nucleotide sequence ID" value="NZ_CP032819.1"/>
</dbReference>
<dbReference type="GO" id="GO:0005737">
    <property type="term" value="C:cytoplasm"/>
    <property type="evidence" value="ECO:0007669"/>
    <property type="project" value="UniProtKB-SubCell"/>
</dbReference>
<dbReference type="OrthoDB" id="9812586at2"/>
<dbReference type="CDD" id="cd00446">
    <property type="entry name" value="GrpE"/>
    <property type="match status" value="1"/>
</dbReference>
<dbReference type="Pfam" id="PF01025">
    <property type="entry name" value="GrpE"/>
    <property type="match status" value="1"/>
</dbReference>
<comment type="function">
    <text evidence="3">Participates actively in the response to hyperosmotic and heat shock by preventing the aggregation of stress-denatured proteins, in association with DnaK and GrpE. It is the nucleotide exchange factor for DnaK and may function as a thermosensor. Unfolded proteins bind initially to DnaJ; upon interaction with the DnaJ-bound protein, DnaK hydrolyzes its bound ATP, resulting in the formation of a stable complex. GrpE releases ADP from DnaK; ATP binding to DnaK triggers the release of the substrate protein, thus completing the reaction cycle. Several rounds of ATP-dependent interactions between DnaJ, DnaK and GrpE are required for fully efficient folding.</text>
</comment>
<reference evidence="6 7" key="1">
    <citation type="submission" date="2018-10" db="EMBL/GenBank/DDBJ databases">
        <title>Butyricimonas faecalis sp. nov., isolated from human faeces and emended description of the genus Butyricimonas.</title>
        <authorList>
            <person name="Le Roy T."/>
            <person name="Van der Smissen P."/>
            <person name="Paquot A."/>
            <person name="Delzenne N."/>
            <person name="Muccioli G."/>
            <person name="Collet J.-F."/>
            <person name="Cani P.D."/>
        </authorList>
    </citation>
    <scope>NUCLEOTIDE SEQUENCE [LARGE SCALE GENOMIC DNA]</scope>
    <source>
        <strain evidence="6 7">H184</strain>
    </source>
</reference>
<name>A0A3Q9IS04_9BACT</name>
<evidence type="ECO:0000256" key="1">
    <source>
        <dbReference type="ARBA" id="ARBA00009054"/>
    </source>
</evidence>
<dbReference type="EMBL" id="CP032819">
    <property type="protein sequence ID" value="AZS30731.1"/>
    <property type="molecule type" value="Genomic_DNA"/>
</dbReference>
<comment type="subcellular location">
    <subcellularLocation>
        <location evidence="3">Cytoplasm</location>
    </subcellularLocation>
</comment>
<dbReference type="GO" id="GO:0051082">
    <property type="term" value="F:unfolded protein binding"/>
    <property type="evidence" value="ECO:0007669"/>
    <property type="project" value="TreeGrafter"/>
</dbReference>
<dbReference type="GO" id="GO:0006457">
    <property type="term" value="P:protein folding"/>
    <property type="evidence" value="ECO:0007669"/>
    <property type="project" value="InterPro"/>
</dbReference>
<dbReference type="PANTHER" id="PTHR21237">
    <property type="entry name" value="GRPE PROTEIN"/>
    <property type="match status" value="1"/>
</dbReference>
<keyword evidence="2 3" id="KW-0143">Chaperone</keyword>
<dbReference type="HAMAP" id="MF_01151">
    <property type="entry name" value="GrpE"/>
    <property type="match status" value="1"/>
</dbReference>
<dbReference type="GO" id="GO:0042803">
    <property type="term" value="F:protein homodimerization activity"/>
    <property type="evidence" value="ECO:0007669"/>
    <property type="project" value="InterPro"/>
</dbReference>
<dbReference type="GO" id="GO:0051087">
    <property type="term" value="F:protein-folding chaperone binding"/>
    <property type="evidence" value="ECO:0007669"/>
    <property type="project" value="InterPro"/>
</dbReference>
<dbReference type="PANTHER" id="PTHR21237:SF23">
    <property type="entry name" value="GRPE PROTEIN HOMOLOG, MITOCHONDRIAL"/>
    <property type="match status" value="1"/>
</dbReference>
<accession>A0A3Q9IS04</accession>
<feature type="region of interest" description="Disordered" evidence="5">
    <location>
        <begin position="1"/>
        <end position="48"/>
    </location>
</feature>
<dbReference type="Proteomes" id="UP000270673">
    <property type="component" value="Chromosome"/>
</dbReference>
<evidence type="ECO:0000313" key="6">
    <source>
        <dbReference type="EMBL" id="AZS30731.1"/>
    </source>
</evidence>
<dbReference type="InterPro" id="IPR013805">
    <property type="entry name" value="GrpE_CC"/>
</dbReference>
<evidence type="ECO:0000313" key="7">
    <source>
        <dbReference type="Proteomes" id="UP000270673"/>
    </source>
</evidence>
<keyword evidence="3" id="KW-0346">Stress response</keyword>
<keyword evidence="7" id="KW-1185">Reference proteome</keyword>
<keyword evidence="3" id="KW-0963">Cytoplasm</keyword>
<dbReference type="AlphaFoldDB" id="A0A3Q9IS04"/>
<dbReference type="KEGG" id="buy:D8S85_15035"/>
<evidence type="ECO:0000256" key="2">
    <source>
        <dbReference type="ARBA" id="ARBA00023186"/>
    </source>
</evidence>
<sequence>MAEEKMSTQENEFEESQMNEMEKEEVNSGKHHEEAHKKKEDKSCKKEDKQLEELGQKLIEMNDKYLRLSAEFDNYRKRTLKEKMELTKSAGEQLLSNILPVVDNFERALKSMSTAKDVAALKEGVDLIYANFKSFLTQNGVKEIETENADFNTDIHEAVTTIPAPTPELKGKVLDCIEKGYYLNDKVMRFAKVVVGE</sequence>
<dbReference type="SUPFAM" id="SSF51064">
    <property type="entry name" value="Head domain of nucleotide exchange factor GrpE"/>
    <property type="match status" value="1"/>
</dbReference>
<evidence type="ECO:0000256" key="4">
    <source>
        <dbReference type="RuleBase" id="RU004478"/>
    </source>
</evidence>
<dbReference type="Gene3D" id="2.30.22.10">
    <property type="entry name" value="Head domain of nucleotide exchange factor GrpE"/>
    <property type="match status" value="1"/>
</dbReference>
<gene>
    <name evidence="3 6" type="primary">grpE</name>
    <name evidence="6" type="ORF">D8S85_15035</name>
</gene>
<dbReference type="SUPFAM" id="SSF58014">
    <property type="entry name" value="Coiled-coil domain of nucleotide exchange factor GrpE"/>
    <property type="match status" value="1"/>
</dbReference>
<organism evidence="6 7">
    <name type="scientific">Butyricimonas faecalis</name>
    <dbReference type="NCBI Taxonomy" id="2093856"/>
    <lineage>
        <taxon>Bacteria</taxon>
        <taxon>Pseudomonadati</taxon>
        <taxon>Bacteroidota</taxon>
        <taxon>Bacteroidia</taxon>
        <taxon>Bacteroidales</taxon>
        <taxon>Odoribacteraceae</taxon>
        <taxon>Butyricimonas</taxon>
    </lineage>
</organism>
<evidence type="ECO:0000256" key="3">
    <source>
        <dbReference type="HAMAP-Rule" id="MF_01151"/>
    </source>
</evidence>